<gene>
    <name evidence="2" type="ORF">T07_10478</name>
</gene>
<sequence length="424" mass="49456">MENSVLRVGVSVWDYMNPECVSSSRGCNPGPELEIIYLAAQMMNLSIEFVLSNEKGCGIRKQTPGSPYWTSLMGMLARNEIDITGNICYLMQERLQSFNASTPIWISNQAFLIKKPIPPSVRFKAEAPFHWKAWLFVLFCMLCCVLIWSFYHLFCAGDGRAALNSFHDAWDIFLQFKTPPRSMFWLCNILFFVTLKIYYTSYIRVSLLYPAVVQRPFKNIVELADLMERGEYRLMHYHQPKRIIFEFCPPEICLKLQSAIEKHGIHHVSDSSPKKLLQTLIDNDQLVLISNHISLEFYLSKFPKREKLWLITDTMYPQLNCYFWNPSFGRKKEFDNVLTIMSTFKMNVLKRYVDSTMTDDSKQQFLRAEVSSYDQLSLAHAKHLFIEFGVAVLFSTVVFALEALLEHWVTTVLSFRYRFNLKLS</sequence>
<comment type="caution">
    <text evidence="2">The sequence shown here is derived from an EMBL/GenBank/DDBJ whole genome shotgun (WGS) entry which is preliminary data.</text>
</comment>
<accession>A0A0V0S975</accession>
<feature type="transmembrane region" description="Helical" evidence="1">
    <location>
        <begin position="182"/>
        <end position="199"/>
    </location>
</feature>
<organism evidence="2 3">
    <name type="scientific">Trichinella nelsoni</name>
    <dbReference type="NCBI Taxonomy" id="6336"/>
    <lineage>
        <taxon>Eukaryota</taxon>
        <taxon>Metazoa</taxon>
        <taxon>Ecdysozoa</taxon>
        <taxon>Nematoda</taxon>
        <taxon>Enoplea</taxon>
        <taxon>Dorylaimia</taxon>
        <taxon>Trichinellida</taxon>
        <taxon>Trichinellidae</taxon>
        <taxon>Trichinella</taxon>
    </lineage>
</organism>
<evidence type="ECO:0000313" key="3">
    <source>
        <dbReference type="Proteomes" id="UP000054630"/>
    </source>
</evidence>
<dbReference type="AlphaFoldDB" id="A0A0V0S975"/>
<feature type="transmembrane region" description="Helical" evidence="1">
    <location>
        <begin position="133"/>
        <end position="154"/>
    </location>
</feature>
<keyword evidence="1" id="KW-1133">Transmembrane helix</keyword>
<dbReference type="PANTHER" id="PTHR22714:SF2">
    <property type="entry name" value="IONOTROPIC GLUTAMATE RECEPTOR L-GLUTAMATE AND GLYCINE-BINDING DOMAIN-CONTAINING PROTEIN"/>
    <property type="match status" value="1"/>
</dbReference>
<evidence type="ECO:0000256" key="1">
    <source>
        <dbReference type="SAM" id="Phobius"/>
    </source>
</evidence>
<keyword evidence="3" id="KW-1185">Reference proteome</keyword>
<dbReference type="STRING" id="6336.A0A0V0S975"/>
<dbReference type="Proteomes" id="UP000054630">
    <property type="component" value="Unassembled WGS sequence"/>
</dbReference>
<dbReference type="EMBL" id="JYDL01000025">
    <property type="protein sequence ID" value="KRX23309.1"/>
    <property type="molecule type" value="Genomic_DNA"/>
</dbReference>
<protein>
    <recommendedName>
        <fullName evidence="4">Ionotropic glutamate receptor C-terminal domain-containing protein</fullName>
    </recommendedName>
</protein>
<dbReference type="SUPFAM" id="SSF53850">
    <property type="entry name" value="Periplasmic binding protein-like II"/>
    <property type="match status" value="1"/>
</dbReference>
<feature type="transmembrane region" description="Helical" evidence="1">
    <location>
        <begin position="384"/>
        <end position="405"/>
    </location>
</feature>
<evidence type="ECO:0000313" key="2">
    <source>
        <dbReference type="EMBL" id="KRX23309.1"/>
    </source>
</evidence>
<dbReference type="PANTHER" id="PTHR22714">
    <property type="entry name" value="PROTEIN CBG02446-RELATED"/>
    <property type="match status" value="1"/>
</dbReference>
<dbReference type="Gene3D" id="3.40.190.10">
    <property type="entry name" value="Periplasmic binding protein-like II"/>
    <property type="match status" value="1"/>
</dbReference>
<evidence type="ECO:0008006" key="4">
    <source>
        <dbReference type="Google" id="ProtNLM"/>
    </source>
</evidence>
<dbReference type="OrthoDB" id="9997229at2759"/>
<keyword evidence="1" id="KW-0472">Membrane</keyword>
<name>A0A0V0S975_9BILA</name>
<proteinExistence type="predicted"/>
<keyword evidence="1" id="KW-0812">Transmembrane</keyword>
<reference evidence="2 3" key="1">
    <citation type="submission" date="2015-01" db="EMBL/GenBank/DDBJ databases">
        <title>Evolution of Trichinella species and genotypes.</title>
        <authorList>
            <person name="Korhonen P.K."/>
            <person name="Edoardo P."/>
            <person name="Giuseppe L.R."/>
            <person name="Gasser R.B."/>
        </authorList>
    </citation>
    <scope>NUCLEOTIDE SEQUENCE [LARGE SCALE GENOMIC DNA]</scope>
    <source>
        <strain evidence="2">ISS37</strain>
    </source>
</reference>
<dbReference type="InterPro" id="IPR040128">
    <property type="entry name" value="T25E4.2-like"/>
</dbReference>